<dbReference type="Proteomes" id="UP000479773">
    <property type="component" value="Unassembled WGS sequence"/>
</dbReference>
<protein>
    <submittedName>
        <fullName evidence="1">Exo-alpha-sialidase</fullName>
    </submittedName>
</protein>
<dbReference type="InterPro" id="IPR036278">
    <property type="entry name" value="Sialidase_sf"/>
</dbReference>
<dbReference type="SUPFAM" id="SSF50939">
    <property type="entry name" value="Sialidases"/>
    <property type="match status" value="1"/>
</dbReference>
<dbReference type="AlphaFoldDB" id="A0A5C6HHZ8"/>
<sequence length="442" mass="50158">MIKTMVIHSGLALPGMSSLMNYMQIATTENTIYTSPDASKIFCYTPSIIVTPTGRLIVSFDLGGEGVKSIEGHKSSRAGGSRFGQGKIFISDDNGQKWTFVQNFPFWHARLFTIGNSIYLIGHAGDICIMKSEDNGESWSDTYFLTHGEKWHSSACNVLFSNGNVYLAMEQRCRLNEVTGWDVAGLSPTLFRACVEDNLCLASSWSRSEKFIYKEVFDGAKLDFFGIPFYDCETNKPKEIATGINNAPLGWLEANVVKFVDKDHIWHTDLKEVFHLFLRAHTGGVNYAHLFKIEIQDDQSMIPSLEHTPSGQKISYIPFPGGHLKFFIIYDELTRFYWLVSNQATDSMRRVSSLSNIKRYGLPNNERHRLQLHFSRNCVDWCFAGMVACSTNELYSRNYPSAVIKGDDLHIVCRSADEHALNPQYNNMITHHIVSNFRQLIY</sequence>
<gene>
    <name evidence="1" type="ORF">F3B44_05460</name>
</gene>
<name>A0A5C6HHZ8_BACFG</name>
<comment type="caution">
    <text evidence="1">The sequence shown here is derived from an EMBL/GenBank/DDBJ whole genome shotgun (WGS) entry which is preliminary data.</text>
</comment>
<accession>A0A5C6HHZ8</accession>
<evidence type="ECO:0000313" key="2">
    <source>
        <dbReference type="Proteomes" id="UP000479773"/>
    </source>
</evidence>
<dbReference type="EMBL" id="VWEQ01000003">
    <property type="protein sequence ID" value="KAA4755452.1"/>
    <property type="molecule type" value="Genomic_DNA"/>
</dbReference>
<dbReference type="CDD" id="cd15482">
    <property type="entry name" value="Sialidase_non-viral"/>
    <property type="match status" value="1"/>
</dbReference>
<dbReference type="Gene3D" id="2.120.10.10">
    <property type="match status" value="1"/>
</dbReference>
<evidence type="ECO:0000313" key="1">
    <source>
        <dbReference type="EMBL" id="KAA4755452.1"/>
    </source>
</evidence>
<organism evidence="1 2">
    <name type="scientific">Bacteroides fragilis</name>
    <dbReference type="NCBI Taxonomy" id="817"/>
    <lineage>
        <taxon>Bacteria</taxon>
        <taxon>Pseudomonadati</taxon>
        <taxon>Bacteroidota</taxon>
        <taxon>Bacteroidia</taxon>
        <taxon>Bacteroidales</taxon>
        <taxon>Bacteroidaceae</taxon>
        <taxon>Bacteroides</taxon>
    </lineage>
</organism>
<proteinExistence type="predicted"/>
<reference evidence="1 2" key="1">
    <citation type="journal article" date="2019" name="Nat. Med.">
        <title>A library of human gut bacterial isolates paired with longitudinal multiomics data enables mechanistic microbiome research.</title>
        <authorList>
            <person name="Poyet M."/>
            <person name="Groussin M."/>
            <person name="Gibbons S.M."/>
            <person name="Avila-Pacheco J."/>
            <person name="Jiang X."/>
            <person name="Kearney S.M."/>
            <person name="Perrotta A.R."/>
            <person name="Berdy B."/>
            <person name="Zhao S."/>
            <person name="Lieberman T.D."/>
            <person name="Swanson P.K."/>
            <person name="Smith M."/>
            <person name="Roesemann S."/>
            <person name="Alexander J.E."/>
            <person name="Rich S.A."/>
            <person name="Livny J."/>
            <person name="Vlamakis H."/>
            <person name="Clish C."/>
            <person name="Bullock K."/>
            <person name="Deik A."/>
            <person name="Scott J."/>
            <person name="Pierce K.A."/>
            <person name="Xavier R.J."/>
            <person name="Alm E.J."/>
        </authorList>
    </citation>
    <scope>NUCLEOTIDE SEQUENCE [LARGE SCALE GENOMIC DNA]</scope>
    <source>
        <strain evidence="1 2">BIOML-A106</strain>
    </source>
</reference>